<dbReference type="KEGG" id="cil:EG358_13125"/>
<gene>
    <name evidence="2" type="ORF">NCTC13560_03271</name>
    <name evidence="1" type="ORF">SAMN05421682_102405</name>
</gene>
<proteinExistence type="predicted"/>
<accession>A0A381FGT0</accession>
<dbReference type="Proteomes" id="UP000185725">
    <property type="component" value="Unassembled WGS sequence"/>
</dbReference>
<sequence length="179" mass="20262">MKKKLFGFAVVISCSVFGQKVKIKKDIATVDGKEFVKVFKDPVAEDSFNIISLNGKDLFYLKFNNYNDPKEINYSNKGGFVSYFEVMSADLDTVYFETDLTHCLVGCNITDNFIKMLYGGRILKDDGSIDINRLEILSKKVGFEYSKKRNEMTNATNGTNTVIIQDSRPRNGFNISLGR</sequence>
<reference evidence="1 3" key="1">
    <citation type="submission" date="2017-01" db="EMBL/GenBank/DDBJ databases">
        <authorList>
            <person name="Varghese N."/>
            <person name="Submissions S."/>
        </authorList>
    </citation>
    <scope>NUCLEOTIDE SEQUENCE [LARGE SCALE GENOMIC DNA]</scope>
    <source>
        <strain evidence="1 3">ATCC 27950</strain>
    </source>
</reference>
<evidence type="ECO:0000313" key="3">
    <source>
        <dbReference type="Proteomes" id="UP000185725"/>
    </source>
</evidence>
<dbReference type="GeneID" id="303674648"/>
<name>A0A381FGT0_9FLAO</name>
<dbReference type="AlphaFoldDB" id="A0A381FGT0"/>
<reference evidence="2 4" key="2">
    <citation type="submission" date="2018-06" db="EMBL/GenBank/DDBJ databases">
        <authorList>
            <consortium name="Pathogen Informatics"/>
            <person name="Doyle S."/>
        </authorList>
    </citation>
    <scope>NUCLEOTIDE SEQUENCE [LARGE SCALE GENOMIC DNA]</scope>
    <source>
        <strain evidence="2 4">NCTC13560</strain>
    </source>
</reference>
<dbReference type="EMBL" id="UFVS01000001">
    <property type="protein sequence ID" value="SUX45727.1"/>
    <property type="molecule type" value="Genomic_DNA"/>
</dbReference>
<dbReference type="EMBL" id="FTMF01000002">
    <property type="protein sequence ID" value="SIQ11227.1"/>
    <property type="molecule type" value="Genomic_DNA"/>
</dbReference>
<organism evidence="2 4">
    <name type="scientific">Chryseobacterium indoltheticum</name>
    <dbReference type="NCBI Taxonomy" id="254"/>
    <lineage>
        <taxon>Bacteria</taxon>
        <taxon>Pseudomonadati</taxon>
        <taxon>Bacteroidota</taxon>
        <taxon>Flavobacteriia</taxon>
        <taxon>Flavobacteriales</taxon>
        <taxon>Weeksellaceae</taxon>
        <taxon>Chryseobacterium group</taxon>
        <taxon>Chryseobacterium</taxon>
    </lineage>
</organism>
<evidence type="ECO:0000313" key="4">
    <source>
        <dbReference type="Proteomes" id="UP000255231"/>
    </source>
</evidence>
<dbReference type="RefSeq" id="WP_076558765.1">
    <property type="nucleotide sequence ID" value="NZ_CP033929.1"/>
</dbReference>
<keyword evidence="3" id="KW-1185">Reference proteome</keyword>
<dbReference type="OrthoDB" id="1259396at2"/>
<evidence type="ECO:0000313" key="2">
    <source>
        <dbReference type="EMBL" id="SUX45727.1"/>
    </source>
</evidence>
<evidence type="ECO:0000313" key="1">
    <source>
        <dbReference type="EMBL" id="SIQ11227.1"/>
    </source>
</evidence>
<protein>
    <submittedName>
        <fullName evidence="2">Uncharacterized protein</fullName>
    </submittedName>
</protein>
<dbReference type="Proteomes" id="UP000255231">
    <property type="component" value="Unassembled WGS sequence"/>
</dbReference>